<dbReference type="HOGENOM" id="CLU_012062_22_1_1"/>
<dbReference type="VEuPathDB" id="FungiDB:MELLADRAFT_28015"/>
<dbReference type="OrthoDB" id="19742at2759"/>
<dbReference type="eggNOG" id="KOG0123">
    <property type="taxonomic scope" value="Eukaryota"/>
</dbReference>
<dbReference type="EMBL" id="GL883148">
    <property type="protein sequence ID" value="EGG00325.1"/>
    <property type="molecule type" value="Genomic_DNA"/>
</dbReference>
<proteinExistence type="predicted"/>
<gene>
    <name evidence="5" type="ORF">MELLADRAFT_28015</name>
</gene>
<dbReference type="Pfam" id="PF00076">
    <property type="entry name" value="RRM_1"/>
    <property type="match status" value="2"/>
</dbReference>
<dbReference type="SUPFAM" id="SSF54928">
    <property type="entry name" value="RNA-binding domain, RBD"/>
    <property type="match status" value="2"/>
</dbReference>
<evidence type="ECO:0000256" key="2">
    <source>
        <dbReference type="ARBA" id="ARBA00022884"/>
    </source>
</evidence>
<organism evidence="6">
    <name type="scientific">Melampsora larici-populina (strain 98AG31 / pathotype 3-4-7)</name>
    <name type="common">Poplar leaf rust fungus</name>
    <dbReference type="NCBI Taxonomy" id="747676"/>
    <lineage>
        <taxon>Eukaryota</taxon>
        <taxon>Fungi</taxon>
        <taxon>Dikarya</taxon>
        <taxon>Basidiomycota</taxon>
        <taxon>Pucciniomycotina</taxon>
        <taxon>Pucciniomycetes</taxon>
        <taxon>Pucciniales</taxon>
        <taxon>Melampsoraceae</taxon>
        <taxon>Melampsora</taxon>
    </lineage>
</organism>
<dbReference type="Gene3D" id="3.30.70.330">
    <property type="match status" value="3"/>
</dbReference>
<dbReference type="RefSeq" id="XP_007416344.1">
    <property type="nucleotide sequence ID" value="XM_007416282.1"/>
</dbReference>
<evidence type="ECO:0000256" key="3">
    <source>
        <dbReference type="PROSITE-ProRule" id="PRU00176"/>
    </source>
</evidence>
<dbReference type="AlphaFoldDB" id="F4S4P7"/>
<dbReference type="Proteomes" id="UP000001072">
    <property type="component" value="Unassembled WGS sequence"/>
</dbReference>
<keyword evidence="6" id="KW-1185">Reference proteome</keyword>
<evidence type="ECO:0000313" key="6">
    <source>
        <dbReference type="Proteomes" id="UP000001072"/>
    </source>
</evidence>
<dbReference type="InParanoid" id="F4S4P7"/>
<feature type="non-terminal residue" evidence="5">
    <location>
        <position position="1"/>
    </location>
</feature>
<evidence type="ECO:0000313" key="5">
    <source>
        <dbReference type="EMBL" id="EGG00325.1"/>
    </source>
</evidence>
<dbReference type="InterPro" id="IPR035979">
    <property type="entry name" value="RBD_domain_sf"/>
</dbReference>
<dbReference type="PROSITE" id="PS50102">
    <property type="entry name" value="RRM"/>
    <property type="match status" value="2"/>
</dbReference>
<dbReference type="InterPro" id="IPR000504">
    <property type="entry name" value="RRM_dom"/>
</dbReference>
<dbReference type="SMART" id="SM00360">
    <property type="entry name" value="RRM"/>
    <property type="match status" value="2"/>
</dbReference>
<keyword evidence="1" id="KW-0677">Repeat</keyword>
<dbReference type="KEGG" id="mlr:MELLADRAFT_28015"/>
<dbReference type="InterPro" id="IPR012677">
    <property type="entry name" value="Nucleotide-bd_a/b_plait_sf"/>
</dbReference>
<dbReference type="STRING" id="747676.F4S4P7"/>
<reference evidence="6" key="1">
    <citation type="journal article" date="2011" name="Proc. Natl. Acad. Sci. U.S.A.">
        <title>Obligate biotrophy features unraveled by the genomic analysis of rust fungi.</title>
        <authorList>
            <person name="Duplessis S."/>
            <person name="Cuomo C.A."/>
            <person name="Lin Y.-C."/>
            <person name="Aerts A."/>
            <person name="Tisserant E."/>
            <person name="Veneault-Fourrey C."/>
            <person name="Joly D.L."/>
            <person name="Hacquard S."/>
            <person name="Amselem J."/>
            <person name="Cantarel B.L."/>
            <person name="Chiu R."/>
            <person name="Coutinho P.M."/>
            <person name="Feau N."/>
            <person name="Field M."/>
            <person name="Frey P."/>
            <person name="Gelhaye E."/>
            <person name="Goldberg J."/>
            <person name="Grabherr M.G."/>
            <person name="Kodira C.D."/>
            <person name="Kohler A."/>
            <person name="Kuees U."/>
            <person name="Lindquist E.A."/>
            <person name="Lucas S.M."/>
            <person name="Mago R."/>
            <person name="Mauceli E."/>
            <person name="Morin E."/>
            <person name="Murat C."/>
            <person name="Pangilinan J.L."/>
            <person name="Park R."/>
            <person name="Pearson M."/>
            <person name="Quesneville H."/>
            <person name="Rouhier N."/>
            <person name="Sakthikumar S."/>
            <person name="Salamov A.A."/>
            <person name="Schmutz J."/>
            <person name="Selles B."/>
            <person name="Shapiro H."/>
            <person name="Tanguay P."/>
            <person name="Tuskan G.A."/>
            <person name="Henrissat B."/>
            <person name="Van de Peer Y."/>
            <person name="Rouze P."/>
            <person name="Ellis J.G."/>
            <person name="Dodds P.N."/>
            <person name="Schein J.E."/>
            <person name="Zhong S."/>
            <person name="Hamelin R.C."/>
            <person name="Grigoriev I.V."/>
            <person name="Szabo L.J."/>
            <person name="Martin F."/>
        </authorList>
    </citation>
    <scope>NUCLEOTIDE SEQUENCE [LARGE SCALE GENOMIC DNA]</scope>
    <source>
        <strain evidence="6">98AG31 / pathotype 3-4-7</strain>
    </source>
</reference>
<dbReference type="PANTHER" id="PTHR24012">
    <property type="entry name" value="RNA BINDING PROTEIN"/>
    <property type="match status" value="1"/>
</dbReference>
<sequence>SLYVGNLTDDVNVQDLLNIFSQASPVINARVCIDRITQKPRGYGYVSYATPEEADLALREFNHINLKGKPIRVMRSYSGKPKEFPSEANLFIKNLPKSFTPINLHDSFERFGKILSSKISFDQLGNSKGYGYIQFENPKDSNEAILNSNDFQFDIKDEEESKNMKKLKVTSYVKPEDRKPKFTNVFFRNLPLDFTEESFSKYASEFGKITSLILNPINKSKAK</sequence>
<evidence type="ECO:0000256" key="1">
    <source>
        <dbReference type="ARBA" id="ARBA00022737"/>
    </source>
</evidence>
<feature type="domain" description="RRM" evidence="4">
    <location>
        <begin position="88"/>
        <end position="174"/>
    </location>
</feature>
<feature type="non-terminal residue" evidence="5">
    <location>
        <position position="223"/>
    </location>
</feature>
<keyword evidence="2 3" id="KW-0694">RNA-binding</keyword>
<accession>F4S4P7</accession>
<dbReference type="GO" id="GO:0003723">
    <property type="term" value="F:RNA binding"/>
    <property type="evidence" value="ECO:0007669"/>
    <property type="project" value="UniProtKB-UniRule"/>
</dbReference>
<protein>
    <recommendedName>
        <fullName evidence="4">RRM domain-containing protein</fullName>
    </recommendedName>
</protein>
<name>F4S4P7_MELLP</name>
<evidence type="ECO:0000259" key="4">
    <source>
        <dbReference type="PROSITE" id="PS50102"/>
    </source>
</evidence>
<dbReference type="GeneID" id="18926997"/>
<feature type="domain" description="RRM" evidence="4">
    <location>
        <begin position="1"/>
        <end position="78"/>
    </location>
</feature>